<dbReference type="SMART" id="SM00544">
    <property type="entry name" value="MA3"/>
    <property type="match status" value="1"/>
</dbReference>
<keyword evidence="3" id="KW-0507">mRNA processing</keyword>
<comment type="similarity">
    <text evidence="2">Belongs to the CWC22 family.</text>
</comment>
<dbReference type="InterPro" id="IPR003891">
    <property type="entry name" value="Initiation_fac_eIF4g_MI"/>
</dbReference>
<dbReference type="GO" id="GO:0071013">
    <property type="term" value="C:catalytic step 2 spliceosome"/>
    <property type="evidence" value="ECO:0007669"/>
    <property type="project" value="TreeGrafter"/>
</dbReference>
<dbReference type="PROSITE" id="PS51366">
    <property type="entry name" value="MI"/>
    <property type="match status" value="1"/>
</dbReference>
<evidence type="ECO:0000313" key="8">
    <source>
        <dbReference type="Proteomes" id="UP000887572"/>
    </source>
</evidence>
<evidence type="ECO:0000259" key="7">
    <source>
        <dbReference type="PROSITE" id="PS51366"/>
    </source>
</evidence>
<evidence type="ECO:0000313" key="9">
    <source>
        <dbReference type="WBParaSite" id="Gr19_v10_g8316.t1"/>
    </source>
</evidence>
<dbReference type="WBParaSite" id="Gr19_v10_g8316.t1">
    <property type="protein sequence ID" value="Gr19_v10_g8316.t1"/>
    <property type="gene ID" value="Gr19_v10_g8316"/>
</dbReference>
<feature type="compositionally biased region" description="Low complexity" evidence="6">
    <location>
        <begin position="574"/>
        <end position="589"/>
    </location>
</feature>
<protein>
    <submittedName>
        <fullName evidence="9">MI domain-containing protein</fullName>
    </submittedName>
</protein>
<feature type="compositionally biased region" description="Acidic residues" evidence="6">
    <location>
        <begin position="316"/>
        <end position="336"/>
    </location>
</feature>
<feature type="region of interest" description="Disordered" evidence="6">
    <location>
        <begin position="313"/>
        <end position="344"/>
    </location>
</feature>
<keyword evidence="4" id="KW-0508">mRNA splicing</keyword>
<dbReference type="InterPro" id="IPR003890">
    <property type="entry name" value="MIF4G-like_typ-3"/>
</dbReference>
<evidence type="ECO:0000256" key="5">
    <source>
        <dbReference type="ARBA" id="ARBA00023242"/>
    </source>
</evidence>
<feature type="compositionally biased region" description="Basic and acidic residues" evidence="6">
    <location>
        <begin position="610"/>
        <end position="620"/>
    </location>
</feature>
<reference evidence="9" key="1">
    <citation type="submission" date="2022-11" db="UniProtKB">
        <authorList>
            <consortium name="WormBaseParasite"/>
        </authorList>
    </citation>
    <scope>IDENTIFICATION</scope>
</reference>
<dbReference type="GO" id="GO:0016607">
    <property type="term" value="C:nuclear speck"/>
    <property type="evidence" value="ECO:0007669"/>
    <property type="project" value="UniProtKB-SubCell"/>
</dbReference>
<name>A0A914IBB6_GLORO</name>
<dbReference type="GO" id="GO:0000398">
    <property type="term" value="P:mRNA splicing, via spliceosome"/>
    <property type="evidence" value="ECO:0007669"/>
    <property type="project" value="TreeGrafter"/>
</dbReference>
<feature type="domain" description="MI" evidence="7">
    <location>
        <begin position="361"/>
        <end position="477"/>
    </location>
</feature>
<evidence type="ECO:0000256" key="2">
    <source>
        <dbReference type="ARBA" id="ARBA00006856"/>
    </source>
</evidence>
<dbReference type="SUPFAM" id="SSF48371">
    <property type="entry name" value="ARM repeat"/>
    <property type="match status" value="1"/>
</dbReference>
<comment type="subcellular location">
    <subcellularLocation>
        <location evidence="1">Nucleus speckle</location>
    </subcellularLocation>
</comment>
<dbReference type="GO" id="GO:0003723">
    <property type="term" value="F:RNA binding"/>
    <property type="evidence" value="ECO:0007669"/>
    <property type="project" value="InterPro"/>
</dbReference>
<dbReference type="AlphaFoldDB" id="A0A914IBB6"/>
<dbReference type="PANTHER" id="PTHR18034">
    <property type="entry name" value="CELL CYCLE CONTROL PROTEIN CWF22-RELATED"/>
    <property type="match status" value="1"/>
</dbReference>
<evidence type="ECO:0000256" key="4">
    <source>
        <dbReference type="ARBA" id="ARBA00023187"/>
    </source>
</evidence>
<organism evidence="8 9">
    <name type="scientific">Globodera rostochiensis</name>
    <name type="common">Golden nematode worm</name>
    <name type="synonym">Heterodera rostochiensis</name>
    <dbReference type="NCBI Taxonomy" id="31243"/>
    <lineage>
        <taxon>Eukaryota</taxon>
        <taxon>Metazoa</taxon>
        <taxon>Ecdysozoa</taxon>
        <taxon>Nematoda</taxon>
        <taxon>Chromadorea</taxon>
        <taxon>Rhabditida</taxon>
        <taxon>Tylenchina</taxon>
        <taxon>Tylenchomorpha</taxon>
        <taxon>Tylenchoidea</taxon>
        <taxon>Heteroderidae</taxon>
        <taxon>Heteroderinae</taxon>
        <taxon>Globodera</taxon>
    </lineage>
</organism>
<accession>A0A914IBB6</accession>
<evidence type="ECO:0000256" key="3">
    <source>
        <dbReference type="ARBA" id="ARBA00022664"/>
    </source>
</evidence>
<dbReference type="Gene3D" id="1.25.40.180">
    <property type="match status" value="1"/>
</dbReference>
<dbReference type="InterPro" id="IPR050781">
    <property type="entry name" value="CWC22_splicing_factor"/>
</dbReference>
<proteinExistence type="inferred from homology"/>
<evidence type="ECO:0000256" key="6">
    <source>
        <dbReference type="SAM" id="MobiDB-lite"/>
    </source>
</evidence>
<evidence type="ECO:0000256" key="1">
    <source>
        <dbReference type="ARBA" id="ARBA00004324"/>
    </source>
</evidence>
<feature type="compositionally biased region" description="Basic residues" evidence="6">
    <location>
        <begin position="596"/>
        <end position="609"/>
    </location>
</feature>
<dbReference type="InterPro" id="IPR016024">
    <property type="entry name" value="ARM-type_fold"/>
</dbReference>
<dbReference type="Pfam" id="PF02847">
    <property type="entry name" value="MA3"/>
    <property type="match status" value="1"/>
</dbReference>
<feature type="region of interest" description="Disordered" evidence="6">
    <location>
        <begin position="559"/>
        <end position="628"/>
    </location>
</feature>
<dbReference type="Pfam" id="PF02854">
    <property type="entry name" value="MIF4G"/>
    <property type="match status" value="1"/>
</dbReference>
<dbReference type="SMART" id="SM00543">
    <property type="entry name" value="MIF4G"/>
    <property type="match status" value="1"/>
</dbReference>
<sequence length="628" mass="71892">MGTADNDAFVVERTAETIGAGANANPNALTKAGGAYIPPAKLRMMMQKQSDDKQSEVYQRANWEQLKRKIHGQVNRVNVANIVDVARTLLQQNLLRGRGLFARSIIQAQAFSPSFSHVFSALVAIVNSKFPNVGELVLRRLIIQFKRSFRRNDKTTCLTTCKFIAHLANQRVAHEIIVLEMLVLLMQRPTDDSIEVTVTLLKECGAMLLKVTPKGSFAVFERLRAVLNDCDSIHERTQYMIETMLHIRQSKFVDYPIMLDELDLIDEDDQIAHLVQLNPENGRPYDPDLNLNVFKHDPDFEKNEAEYEEIRKEIIGDPDESEEEEEAGAGGEESDEDEKKMPAETTSGMEILDMTEQDMVAFRRNVYLTIQSSLDFQEAAHKLIKNELKPELENELCHMIVDCCAQQRTYQRFYGLLAERFCRLRKEFQVAFEQIARDTYYAIHRFDHTKLQNMAKLVAHLLTTDSISWEVLSEIKLNEGDTTSSGRVYIKLLFLELVESMSLVKVYERICDPTLQTAMEGLFPRDHPQKTRFAINFFSLIGIGGLTIDLREHLAKVERNQKKKEVKQEAQGTSSSSSSSSSDSSSSSSSEEERRERRRRAREKKKRSKKEGAKREERGEKKVKKARK</sequence>
<keyword evidence="5" id="KW-0539">Nucleus</keyword>
<dbReference type="PANTHER" id="PTHR18034:SF3">
    <property type="entry name" value="PRE-MRNA-SPLICING FACTOR CWC22 HOMOLOG"/>
    <property type="match status" value="1"/>
</dbReference>
<dbReference type="Proteomes" id="UP000887572">
    <property type="component" value="Unplaced"/>
</dbReference>
<keyword evidence="8" id="KW-1185">Reference proteome</keyword>